<dbReference type="GO" id="GO:0070043">
    <property type="term" value="F:rRNA (guanine-N7-)-methyltransferase activity"/>
    <property type="evidence" value="ECO:0007669"/>
    <property type="project" value="UniProtKB-UniRule"/>
</dbReference>
<dbReference type="Gene3D" id="3.40.50.150">
    <property type="entry name" value="Vaccinia Virus protein VP39"/>
    <property type="match status" value="1"/>
</dbReference>
<feature type="binding site" evidence="6">
    <location>
        <position position="131"/>
    </location>
    <ligand>
        <name>S-adenosyl-L-methionine</name>
        <dbReference type="ChEBI" id="CHEBI:59789"/>
    </ligand>
</feature>
<protein>
    <recommendedName>
        <fullName evidence="6">Ribosomal RNA small subunit methyltransferase G</fullName>
        <ecNumber evidence="6">2.1.1.170</ecNumber>
    </recommendedName>
    <alternativeName>
        <fullName evidence="6">16S rRNA 7-methylguanosine methyltransferase</fullName>
        <shortName evidence="6">16S rRNA m7G methyltransferase</shortName>
    </alternativeName>
</protein>
<comment type="catalytic activity">
    <reaction evidence="6">
        <text>guanosine(527) in 16S rRNA + S-adenosyl-L-methionine = N(7)-methylguanosine(527) in 16S rRNA + S-adenosyl-L-homocysteine</text>
        <dbReference type="Rhea" id="RHEA:42732"/>
        <dbReference type="Rhea" id="RHEA-COMP:10209"/>
        <dbReference type="Rhea" id="RHEA-COMP:10210"/>
        <dbReference type="ChEBI" id="CHEBI:57856"/>
        <dbReference type="ChEBI" id="CHEBI:59789"/>
        <dbReference type="ChEBI" id="CHEBI:74269"/>
        <dbReference type="ChEBI" id="CHEBI:74480"/>
        <dbReference type="EC" id="2.1.1.170"/>
    </reaction>
</comment>
<dbReference type="CDD" id="cd02440">
    <property type="entry name" value="AdoMet_MTases"/>
    <property type="match status" value="1"/>
</dbReference>
<gene>
    <name evidence="8" type="primary">gidB</name>
    <name evidence="6" type="synonym">rsmG</name>
    <name evidence="8" type="ORF">LA76x_0215</name>
</gene>
<evidence type="ECO:0000256" key="3">
    <source>
        <dbReference type="ARBA" id="ARBA00022603"/>
    </source>
</evidence>
<dbReference type="PATRIC" id="fig|84531.8.peg.220"/>
<reference evidence="8 9" key="1">
    <citation type="journal article" date="2015" name="BMC Genomics">
        <title>Comparative genomics and metabolic profiling of the genus Lysobacter.</title>
        <authorList>
            <person name="de Bruijn I."/>
            <person name="Cheng X."/>
            <person name="de Jager V."/>
            <person name="Exposito R.G."/>
            <person name="Watrous J."/>
            <person name="Patel N."/>
            <person name="Postma J."/>
            <person name="Dorrestein P.C."/>
            <person name="Kobayashi D."/>
            <person name="Raaijmakers J.M."/>
        </authorList>
    </citation>
    <scope>NUCLEOTIDE SEQUENCE [LARGE SCALE GENOMIC DNA]</scope>
    <source>
        <strain evidence="8 9">76</strain>
    </source>
</reference>
<evidence type="ECO:0000256" key="6">
    <source>
        <dbReference type="HAMAP-Rule" id="MF_00074"/>
    </source>
</evidence>
<name>A0A0S2F494_LYSAN</name>
<evidence type="ECO:0000313" key="8">
    <source>
        <dbReference type="EMBL" id="ALN78377.1"/>
    </source>
</evidence>
<comment type="subcellular location">
    <subcellularLocation>
        <location evidence="6">Cytoplasm</location>
    </subcellularLocation>
</comment>
<keyword evidence="3 6" id="KW-0489">Methyltransferase</keyword>
<dbReference type="eggNOG" id="COG0357">
    <property type="taxonomic scope" value="Bacteria"/>
</dbReference>
<keyword evidence="4 6" id="KW-0808">Transferase</keyword>
<dbReference type="EC" id="2.1.1.170" evidence="6"/>
<evidence type="ECO:0000256" key="4">
    <source>
        <dbReference type="ARBA" id="ARBA00022679"/>
    </source>
</evidence>
<feature type="binding site" evidence="6">
    <location>
        <position position="126"/>
    </location>
    <ligand>
        <name>S-adenosyl-L-methionine</name>
        <dbReference type="ChEBI" id="CHEBI:59789"/>
    </ligand>
</feature>
<dbReference type="InterPro" id="IPR029063">
    <property type="entry name" value="SAM-dependent_MTases_sf"/>
</dbReference>
<dbReference type="STRING" id="84531.LA76x_0215"/>
<feature type="binding site" evidence="6">
    <location>
        <begin position="177"/>
        <end position="178"/>
    </location>
    <ligand>
        <name>S-adenosyl-L-methionine</name>
        <dbReference type="ChEBI" id="CHEBI:59789"/>
    </ligand>
</feature>
<evidence type="ECO:0000256" key="1">
    <source>
        <dbReference type="ARBA" id="ARBA00022490"/>
    </source>
</evidence>
<dbReference type="Proteomes" id="UP000060787">
    <property type="component" value="Chromosome"/>
</dbReference>
<evidence type="ECO:0000313" key="9">
    <source>
        <dbReference type="Proteomes" id="UP000060787"/>
    </source>
</evidence>
<dbReference type="PANTHER" id="PTHR31760:SF0">
    <property type="entry name" value="S-ADENOSYL-L-METHIONINE-DEPENDENT METHYLTRANSFERASES SUPERFAMILY PROTEIN"/>
    <property type="match status" value="1"/>
</dbReference>
<evidence type="ECO:0000256" key="5">
    <source>
        <dbReference type="ARBA" id="ARBA00022691"/>
    </source>
</evidence>
<accession>A0A0S2F494</accession>
<keyword evidence="1 6" id="KW-0963">Cytoplasm</keyword>
<dbReference type="PANTHER" id="PTHR31760">
    <property type="entry name" value="S-ADENOSYL-L-METHIONINE-DEPENDENT METHYLTRANSFERASES SUPERFAMILY PROTEIN"/>
    <property type="match status" value="1"/>
</dbReference>
<dbReference type="HAMAP" id="MF_00074">
    <property type="entry name" value="16SrRNA_methyltr_G"/>
    <property type="match status" value="1"/>
</dbReference>
<feature type="region of interest" description="Disordered" evidence="7">
    <location>
        <begin position="1"/>
        <end position="26"/>
    </location>
</feature>
<comment type="caution">
    <text evidence="6">Lacks conserved residue(s) required for the propagation of feature annotation.</text>
</comment>
<evidence type="ECO:0000256" key="2">
    <source>
        <dbReference type="ARBA" id="ARBA00022552"/>
    </source>
</evidence>
<dbReference type="SUPFAM" id="SSF53335">
    <property type="entry name" value="S-adenosyl-L-methionine-dependent methyltransferases"/>
    <property type="match status" value="1"/>
</dbReference>
<sequence length="265" mass="27987">MQVATATLQRLRDRHRSHRSYTPPTAHGCARLGPSAILSSMNTPVSLPPGLRSELEAGLSALALDPALAAPLLDYLALLARWNRTYNLTAVRDPHEMVGKHLLDSLAMHPYVEELAGRGGALADLGTGAGLPGIPLAIVKPGLRVTLVESNGKKARFMREALRQLGLKDARVAESRIEAFAEPGAYDAITARALATLPLILELGGHLLKPGGVLLAMKGVRPDEEIAALPAGWSLRSVEPMRVPGLAAERHMVVVGRSGDAAGAS</sequence>
<dbReference type="KEGG" id="lab:LA76x_0215"/>
<dbReference type="EMBL" id="CP011129">
    <property type="protein sequence ID" value="ALN78377.1"/>
    <property type="molecule type" value="Genomic_DNA"/>
</dbReference>
<keyword evidence="5 6" id="KW-0949">S-adenosyl-L-methionine</keyword>
<organism evidence="8 9">
    <name type="scientific">Lysobacter antibioticus</name>
    <dbReference type="NCBI Taxonomy" id="84531"/>
    <lineage>
        <taxon>Bacteria</taxon>
        <taxon>Pseudomonadati</taxon>
        <taxon>Pseudomonadota</taxon>
        <taxon>Gammaproteobacteria</taxon>
        <taxon>Lysobacterales</taxon>
        <taxon>Lysobacteraceae</taxon>
        <taxon>Lysobacter</taxon>
    </lineage>
</organism>
<feature type="binding site" evidence="6">
    <location>
        <position position="192"/>
    </location>
    <ligand>
        <name>S-adenosyl-L-methionine</name>
        <dbReference type="ChEBI" id="CHEBI:59789"/>
    </ligand>
</feature>
<comment type="similarity">
    <text evidence="6">Belongs to the methyltransferase superfamily. RNA methyltransferase RsmG family.</text>
</comment>
<dbReference type="AlphaFoldDB" id="A0A0S2F494"/>
<proteinExistence type="inferred from homology"/>
<dbReference type="GO" id="GO:0005829">
    <property type="term" value="C:cytosol"/>
    <property type="evidence" value="ECO:0007669"/>
    <property type="project" value="TreeGrafter"/>
</dbReference>
<dbReference type="InterPro" id="IPR003682">
    <property type="entry name" value="rRNA_ssu_MeTfrase_G"/>
</dbReference>
<dbReference type="Pfam" id="PF02527">
    <property type="entry name" value="GidB"/>
    <property type="match status" value="1"/>
</dbReference>
<comment type="function">
    <text evidence="6">Specifically methylates the N7 position of guanine in position 527 of 16S rRNA.</text>
</comment>
<keyword evidence="9" id="KW-1185">Reference proteome</keyword>
<keyword evidence="2 6" id="KW-0698">rRNA processing</keyword>
<evidence type="ECO:0000256" key="7">
    <source>
        <dbReference type="SAM" id="MobiDB-lite"/>
    </source>
</evidence>
<dbReference type="NCBIfam" id="TIGR00138">
    <property type="entry name" value="rsmG_gidB"/>
    <property type="match status" value="1"/>
</dbReference>